<dbReference type="AlphaFoldDB" id="A0A1N6V962"/>
<feature type="domain" description="Aminotransferase class I/classII large" evidence="6">
    <location>
        <begin position="38"/>
        <end position="374"/>
    </location>
</feature>
<dbReference type="RefSeq" id="WP_076464440.1">
    <property type="nucleotide sequence ID" value="NZ_FTMN01000008.1"/>
</dbReference>
<keyword evidence="8" id="KW-1185">Reference proteome</keyword>
<keyword evidence="4 7" id="KW-0456">Lyase</keyword>
<dbReference type="SUPFAM" id="SSF53383">
    <property type="entry name" value="PLP-dependent transferases"/>
    <property type="match status" value="1"/>
</dbReference>
<evidence type="ECO:0000259" key="6">
    <source>
        <dbReference type="Pfam" id="PF00155"/>
    </source>
</evidence>
<accession>A0A1N6V962</accession>
<organism evidence="7 8">
    <name type="scientific">Marinobacterium stanieri</name>
    <dbReference type="NCBI Taxonomy" id="49186"/>
    <lineage>
        <taxon>Bacteria</taxon>
        <taxon>Pseudomonadati</taxon>
        <taxon>Pseudomonadota</taxon>
        <taxon>Gammaproteobacteria</taxon>
        <taxon>Oceanospirillales</taxon>
        <taxon>Oceanospirillaceae</taxon>
        <taxon>Marinobacterium</taxon>
    </lineage>
</organism>
<dbReference type="CDD" id="cd00609">
    <property type="entry name" value="AAT_like"/>
    <property type="match status" value="1"/>
</dbReference>
<dbReference type="InterPro" id="IPR051798">
    <property type="entry name" value="Class-II_PLP-Dep_Aminotrans"/>
</dbReference>
<dbReference type="EMBL" id="FTMN01000008">
    <property type="protein sequence ID" value="SIQ74375.1"/>
    <property type="molecule type" value="Genomic_DNA"/>
</dbReference>
<dbReference type="GO" id="GO:0047804">
    <property type="term" value="F:cysteine-S-conjugate beta-lyase activity"/>
    <property type="evidence" value="ECO:0007669"/>
    <property type="project" value="UniProtKB-EC"/>
</dbReference>
<dbReference type="InterPro" id="IPR015424">
    <property type="entry name" value="PyrdxlP-dep_Trfase"/>
</dbReference>
<dbReference type="eggNOG" id="COG1168">
    <property type="taxonomic scope" value="Bacteria"/>
</dbReference>
<dbReference type="InterPro" id="IPR015421">
    <property type="entry name" value="PyrdxlP-dep_Trfase_major"/>
</dbReference>
<dbReference type="Pfam" id="PF00155">
    <property type="entry name" value="Aminotran_1_2"/>
    <property type="match status" value="1"/>
</dbReference>
<evidence type="ECO:0000256" key="4">
    <source>
        <dbReference type="ARBA" id="ARBA00023239"/>
    </source>
</evidence>
<proteinExistence type="inferred from homology"/>
<comment type="similarity">
    <text evidence="5">Belongs to the class-II pyridoxal-phosphate-dependent aminotransferase family. MalY/PatB cystathionine beta-lyase subfamily.</text>
</comment>
<evidence type="ECO:0000313" key="7">
    <source>
        <dbReference type="EMBL" id="SIQ74375.1"/>
    </source>
</evidence>
<dbReference type="GO" id="GO:0030170">
    <property type="term" value="F:pyridoxal phosphate binding"/>
    <property type="evidence" value="ECO:0007669"/>
    <property type="project" value="InterPro"/>
</dbReference>
<dbReference type="STRING" id="49186.SAMN05421647_108112"/>
<evidence type="ECO:0000256" key="2">
    <source>
        <dbReference type="ARBA" id="ARBA00012224"/>
    </source>
</evidence>
<gene>
    <name evidence="7" type="ORF">SAMN05421647_108112</name>
</gene>
<dbReference type="Proteomes" id="UP000186895">
    <property type="component" value="Unassembled WGS sequence"/>
</dbReference>
<sequence>MNATRFDAQIDRRATSSQKWEKYADSEILPMWVADTDFMAPQPVIDALHQRIDHGVFGYTNTPSELNRLVIERMQVLYGWQIEANDLVWLPGLVCGLNLACRATGESGSAVISPSPVYPPFMSAPRLSDRSLIKVPLKRNEDGRTLIDLEALEAAITPETQLMLFCNPHNPGGTLYRCEELEALAEIIIRHDLVICSDEIHCDLILEEGLTHTPIASLGDEIAARTITLMAPSKTYNIAGLGCSFAVIQNPELRQRFQRVRKGIVPDVNLLGFTAALAAYRDGDEWNRAQLDYLRGNRDYLVEAINALPGLRLDPIEATYLAWIDVSAACLENPPHFFEKAGVGMSPGRDFGDDRFMRLNFGCPRALLEQAVDRMRRALLNELPA</sequence>
<evidence type="ECO:0000313" key="8">
    <source>
        <dbReference type="Proteomes" id="UP000186895"/>
    </source>
</evidence>
<evidence type="ECO:0000256" key="1">
    <source>
        <dbReference type="ARBA" id="ARBA00001933"/>
    </source>
</evidence>
<dbReference type="Gene3D" id="3.90.1150.10">
    <property type="entry name" value="Aspartate Aminotransferase, domain 1"/>
    <property type="match status" value="1"/>
</dbReference>
<dbReference type="PANTHER" id="PTHR43525:SF1">
    <property type="entry name" value="PROTEIN MALY"/>
    <property type="match status" value="1"/>
</dbReference>
<protein>
    <recommendedName>
        <fullName evidence="2">cysteine-S-conjugate beta-lyase</fullName>
        <ecNumber evidence="2">4.4.1.13</ecNumber>
    </recommendedName>
</protein>
<reference evidence="7 8" key="1">
    <citation type="submission" date="2017-01" db="EMBL/GenBank/DDBJ databases">
        <authorList>
            <person name="Mah S.A."/>
            <person name="Swanson W.J."/>
            <person name="Moy G.W."/>
            <person name="Vacquier V.D."/>
        </authorList>
    </citation>
    <scope>NUCLEOTIDE SEQUENCE [LARGE SCALE GENOMIC DNA]</scope>
    <source>
        <strain evidence="7 8">DSM 7027</strain>
    </source>
</reference>
<dbReference type="InterPro" id="IPR027619">
    <property type="entry name" value="C-S_lyase_PatB-like"/>
</dbReference>
<dbReference type="NCBIfam" id="TIGR04350">
    <property type="entry name" value="C_S_lyase_PatB"/>
    <property type="match status" value="1"/>
</dbReference>
<evidence type="ECO:0000256" key="5">
    <source>
        <dbReference type="ARBA" id="ARBA00037974"/>
    </source>
</evidence>
<dbReference type="EC" id="4.4.1.13" evidence="2"/>
<evidence type="ECO:0000256" key="3">
    <source>
        <dbReference type="ARBA" id="ARBA00022898"/>
    </source>
</evidence>
<dbReference type="Gene3D" id="3.40.640.10">
    <property type="entry name" value="Type I PLP-dependent aspartate aminotransferase-like (Major domain)"/>
    <property type="match status" value="1"/>
</dbReference>
<name>A0A1N6V962_9GAMM</name>
<keyword evidence="3" id="KW-0663">Pyridoxal phosphate</keyword>
<comment type="cofactor">
    <cofactor evidence="1">
        <name>pyridoxal 5'-phosphate</name>
        <dbReference type="ChEBI" id="CHEBI:597326"/>
    </cofactor>
</comment>
<dbReference type="InterPro" id="IPR015422">
    <property type="entry name" value="PyrdxlP-dep_Trfase_small"/>
</dbReference>
<dbReference type="PANTHER" id="PTHR43525">
    <property type="entry name" value="PROTEIN MALY"/>
    <property type="match status" value="1"/>
</dbReference>
<dbReference type="InterPro" id="IPR004839">
    <property type="entry name" value="Aminotransferase_I/II_large"/>
</dbReference>